<dbReference type="Pfam" id="PF10803">
    <property type="entry name" value="GerPB"/>
    <property type="match status" value="1"/>
</dbReference>
<comment type="caution">
    <text evidence="2">The sequence shown here is derived from an EMBL/GenBank/DDBJ whole genome shotgun (WGS) entry which is preliminary data.</text>
</comment>
<evidence type="ECO:0000313" key="3">
    <source>
        <dbReference type="Proteomes" id="UP000030528"/>
    </source>
</evidence>
<keyword evidence="3" id="KW-1185">Reference proteome</keyword>
<dbReference type="Proteomes" id="UP000030528">
    <property type="component" value="Unassembled WGS sequence"/>
</dbReference>
<dbReference type="EMBL" id="AVPE01000005">
    <property type="protein sequence ID" value="KGX92640.1"/>
    <property type="molecule type" value="Genomic_DNA"/>
</dbReference>
<evidence type="ECO:0000313" key="2">
    <source>
        <dbReference type="EMBL" id="KGX92640.1"/>
    </source>
</evidence>
<organism evidence="2 3">
    <name type="scientific">Pontibacillus halophilus JSM 076056 = DSM 19796</name>
    <dbReference type="NCBI Taxonomy" id="1385510"/>
    <lineage>
        <taxon>Bacteria</taxon>
        <taxon>Bacillati</taxon>
        <taxon>Bacillota</taxon>
        <taxon>Bacilli</taxon>
        <taxon>Bacillales</taxon>
        <taxon>Bacillaceae</taxon>
        <taxon>Pontibacillus</taxon>
    </lineage>
</organism>
<evidence type="ECO:0000256" key="1">
    <source>
        <dbReference type="SAM" id="MobiDB-lite"/>
    </source>
</evidence>
<dbReference type="OrthoDB" id="2971631at2"/>
<accession>A0A0A5GNA2</accession>
<sequence>MGYTIYQNICINVLRVGSITNSSVLQVGSAGVIQARSSLYNTGGFTQPAEEAEAMGATSQQGQEEPLVPLLTPL</sequence>
<gene>
    <name evidence="2" type="ORF">N781_15070</name>
</gene>
<dbReference type="RefSeq" id="WP_026800245.1">
    <property type="nucleotide sequence ID" value="NZ_AULI01000007.1"/>
</dbReference>
<name>A0A0A5GNA2_9BACI</name>
<feature type="region of interest" description="Disordered" evidence="1">
    <location>
        <begin position="50"/>
        <end position="74"/>
    </location>
</feature>
<dbReference type="eggNOG" id="ENOG50335HY">
    <property type="taxonomic scope" value="Bacteria"/>
</dbReference>
<dbReference type="InterPro" id="IPR024255">
    <property type="entry name" value="GerPB"/>
</dbReference>
<proteinExistence type="predicted"/>
<reference evidence="2 3" key="1">
    <citation type="submission" date="2013-08" db="EMBL/GenBank/DDBJ databases">
        <authorList>
            <person name="Huang J."/>
            <person name="Wang G."/>
        </authorList>
    </citation>
    <scope>NUCLEOTIDE SEQUENCE [LARGE SCALE GENOMIC DNA]</scope>
    <source>
        <strain evidence="2 3">JSM 076056</strain>
    </source>
</reference>
<protein>
    <submittedName>
        <fullName evidence="2">Spore germination protein KA</fullName>
    </submittedName>
</protein>
<dbReference type="STRING" id="1385510.GCA_000425205_01842"/>
<dbReference type="AlphaFoldDB" id="A0A0A5GNA2"/>